<keyword evidence="2" id="KW-1185">Reference proteome</keyword>
<reference evidence="1 2" key="1">
    <citation type="submission" date="2017-04" db="EMBL/GenBank/DDBJ databases">
        <title>Bacillus krulwichiae AM31D Genome sequencing and assembly.</title>
        <authorList>
            <person name="Krulwich T.A."/>
            <person name="Anastor L."/>
            <person name="Ehrlich R."/>
            <person name="Ehrlich G.D."/>
            <person name="Janto B."/>
        </authorList>
    </citation>
    <scope>NUCLEOTIDE SEQUENCE [LARGE SCALE GENOMIC DNA]</scope>
    <source>
        <strain evidence="1 2">AM31D</strain>
    </source>
</reference>
<evidence type="ECO:0000313" key="1">
    <source>
        <dbReference type="EMBL" id="ARK28605.1"/>
    </source>
</evidence>
<dbReference type="RefSeq" id="WP_066159428.1">
    <property type="nucleotide sequence ID" value="NZ_CP020814.1"/>
</dbReference>
<proteinExistence type="predicted"/>
<name>A0A1Y9THE5_9BACI</name>
<dbReference type="AlphaFoldDB" id="A0A1Y9THE5"/>
<gene>
    <name evidence="1" type="ORF">BkAM31D_01280</name>
</gene>
<organism evidence="1 2">
    <name type="scientific">Halalkalibacter krulwichiae</name>
    <dbReference type="NCBI Taxonomy" id="199441"/>
    <lineage>
        <taxon>Bacteria</taxon>
        <taxon>Bacillati</taxon>
        <taxon>Bacillota</taxon>
        <taxon>Bacilli</taxon>
        <taxon>Bacillales</taxon>
        <taxon>Bacillaceae</taxon>
        <taxon>Halalkalibacter</taxon>
    </lineage>
</organism>
<sequence>MTENQAISFLACPYQFYETSTECWKEEVQTIINKIVDSYDQLSKSEKTYYQALKIISVHWSQLDRKLFESKSEYLLVSAKVIDQLLSLLVSEMGELPFFNNETKCLESIESKVDEGVVLKKILLEVDEPLLITYWNIAEKYCYRTNGNSPNQFEVIDVLNAKRYVRFPTRVDKQLMS</sequence>
<dbReference type="Proteomes" id="UP000193006">
    <property type="component" value="Chromosome"/>
</dbReference>
<accession>A0A1Y9THE5</accession>
<dbReference type="KEGG" id="bkw:BkAM31D_01280"/>
<dbReference type="EMBL" id="CP020814">
    <property type="protein sequence ID" value="ARK28605.1"/>
    <property type="molecule type" value="Genomic_DNA"/>
</dbReference>
<dbReference type="STRING" id="199441.BkAM31D_01280"/>
<evidence type="ECO:0000313" key="2">
    <source>
        <dbReference type="Proteomes" id="UP000193006"/>
    </source>
</evidence>
<protein>
    <submittedName>
        <fullName evidence="1">Uncharacterized protein</fullName>
    </submittedName>
</protein>